<dbReference type="RefSeq" id="WP_186876060.1">
    <property type="nucleotide sequence ID" value="NZ_JACOPF010000002.1"/>
</dbReference>
<sequence length="105" mass="12493">MSMGIGINTQKPDAGEIRDRQEDIACGVWFTSSGNPIPQLVKYKEREEVHSIRNIRVLTREKKYYCGIPVMEYLCSAVEEEMEYLFKLYYYLEECKWKIAWLKEL</sequence>
<comment type="caution">
    <text evidence="1">The sequence shown here is derived from an EMBL/GenBank/DDBJ whole genome shotgun (WGS) entry which is preliminary data.</text>
</comment>
<protein>
    <submittedName>
        <fullName evidence="1">Uncharacterized protein</fullName>
    </submittedName>
</protein>
<gene>
    <name evidence="1" type="ORF">H8S37_10715</name>
</gene>
<name>A0A923RR71_9FIRM</name>
<dbReference type="AlphaFoldDB" id="A0A923RR71"/>
<accession>A0A923RR71</accession>
<evidence type="ECO:0000313" key="1">
    <source>
        <dbReference type="EMBL" id="MBC5689388.1"/>
    </source>
</evidence>
<reference evidence="1" key="1">
    <citation type="submission" date="2020-08" db="EMBL/GenBank/DDBJ databases">
        <title>Genome public.</title>
        <authorList>
            <person name="Liu C."/>
            <person name="Sun Q."/>
        </authorList>
    </citation>
    <scope>NUCLEOTIDE SEQUENCE</scope>
    <source>
        <strain evidence="1">NSJ-55</strain>
    </source>
</reference>
<evidence type="ECO:0000313" key="2">
    <source>
        <dbReference type="Proteomes" id="UP000652477"/>
    </source>
</evidence>
<dbReference type="EMBL" id="JACOPF010000002">
    <property type="protein sequence ID" value="MBC5689388.1"/>
    <property type="molecule type" value="Genomic_DNA"/>
</dbReference>
<keyword evidence="2" id="KW-1185">Reference proteome</keyword>
<dbReference type="Proteomes" id="UP000652477">
    <property type="component" value="Unassembled WGS sequence"/>
</dbReference>
<proteinExistence type="predicted"/>
<organism evidence="1 2">
    <name type="scientific">Mediterraneibacter hominis</name>
    <dbReference type="NCBI Taxonomy" id="2763054"/>
    <lineage>
        <taxon>Bacteria</taxon>
        <taxon>Bacillati</taxon>
        <taxon>Bacillota</taxon>
        <taxon>Clostridia</taxon>
        <taxon>Lachnospirales</taxon>
        <taxon>Lachnospiraceae</taxon>
        <taxon>Mediterraneibacter</taxon>
    </lineage>
</organism>